<evidence type="ECO:0000313" key="3">
    <source>
        <dbReference type="Proteomes" id="UP001364764"/>
    </source>
</evidence>
<name>A0ABD8B340_PAEAM</name>
<dbReference type="EMBL" id="CP145894">
    <property type="protein sequence ID" value="WWP24148.1"/>
    <property type="molecule type" value="Genomic_DNA"/>
</dbReference>
<reference evidence="2 3" key="1">
    <citation type="submission" date="2024-02" db="EMBL/GenBank/DDBJ databases">
        <title>Complete sequences of two Paenibacillus sp. strains and one Lysinibacillus strain isolated from the environment on STAA medium highlight biotechnological potential.</title>
        <authorList>
            <person name="Attere S.A."/>
            <person name="Piche L.C."/>
            <person name="Intertaglia L."/>
            <person name="Lami R."/>
            <person name="Charette S.J."/>
            <person name="Vincent A.T."/>
        </authorList>
    </citation>
    <scope>NUCLEOTIDE SEQUENCE [LARGE SCALE GENOMIC DNA]</scope>
    <source>
        <strain evidence="2 3">Y5S-7</strain>
        <plasmid evidence="2 3">pY5S7-2</plasmid>
    </source>
</reference>
<proteinExistence type="predicted"/>
<dbReference type="Pfam" id="PF24726">
    <property type="entry name" value="DUF7678"/>
    <property type="match status" value="1"/>
</dbReference>
<feature type="domain" description="DUF7678" evidence="1">
    <location>
        <begin position="18"/>
        <end position="87"/>
    </location>
</feature>
<keyword evidence="2" id="KW-0614">Plasmid</keyword>
<sequence>MFKKKANTEWSIERYVTELDGYHIMVQLSHGCNDGNIAGGTVSKMVMYPLSISGNKDIVVYDMGWRDGVPEDIKVRHIIEKIIHHFDNTYIDWEQEQRKGKLTAMV</sequence>
<evidence type="ECO:0000259" key="1">
    <source>
        <dbReference type="Pfam" id="PF24726"/>
    </source>
</evidence>
<dbReference type="RefSeq" id="WP_338709239.1">
    <property type="nucleotide sequence ID" value="NZ_CP145894.1"/>
</dbReference>
<geneLocation type="plasmid" evidence="2 3">
    <name>pY5S7-2</name>
</geneLocation>
<dbReference type="AlphaFoldDB" id="A0ABD8B340"/>
<organism evidence="2 3">
    <name type="scientific">Paenibacillus amylolyticus</name>
    <dbReference type="NCBI Taxonomy" id="1451"/>
    <lineage>
        <taxon>Bacteria</taxon>
        <taxon>Bacillati</taxon>
        <taxon>Bacillota</taxon>
        <taxon>Bacilli</taxon>
        <taxon>Bacillales</taxon>
        <taxon>Paenibacillaceae</taxon>
        <taxon>Paenibacillus</taxon>
    </lineage>
</organism>
<gene>
    <name evidence="2" type="ORF">V6668_31835</name>
</gene>
<protein>
    <recommendedName>
        <fullName evidence="1">DUF7678 domain-containing protein</fullName>
    </recommendedName>
</protein>
<accession>A0ABD8B340</accession>
<dbReference type="InterPro" id="IPR056095">
    <property type="entry name" value="DUF7678"/>
</dbReference>
<dbReference type="Proteomes" id="UP001364764">
    <property type="component" value="Plasmid pY5S7-2"/>
</dbReference>
<evidence type="ECO:0000313" key="2">
    <source>
        <dbReference type="EMBL" id="WWP24148.1"/>
    </source>
</evidence>
<dbReference type="GeneID" id="93480166"/>